<dbReference type="PANTHER" id="PTHR28535">
    <property type="entry name" value="ZINC FINGER GRF-TYPE CONTAINING 1"/>
    <property type="match status" value="1"/>
</dbReference>
<feature type="compositionally biased region" description="Polar residues" evidence="1">
    <location>
        <begin position="404"/>
        <end position="417"/>
    </location>
</feature>
<reference evidence="3 4" key="1">
    <citation type="submission" date="2016-06" db="EMBL/GenBank/DDBJ databases">
        <authorList>
            <person name="Kjaerup R.B."/>
            <person name="Dalgaard T.S."/>
            <person name="Juul-Madsen H.R."/>
        </authorList>
    </citation>
    <scope>NUCLEOTIDE SEQUENCE [LARGE SCALE GENOMIC DNA]</scope>
    <source>
        <strain evidence="3 4">Pb300</strain>
    </source>
</reference>
<dbReference type="Pfam" id="PF10382">
    <property type="entry name" value="ZGRF1-like_N"/>
    <property type="match status" value="1"/>
</dbReference>
<evidence type="ECO:0000313" key="4">
    <source>
        <dbReference type="Proteomes" id="UP000242814"/>
    </source>
</evidence>
<dbReference type="VEuPathDB" id="FungiDB:PABG_07478"/>
<dbReference type="VEuPathDB" id="FungiDB:PADG_02677"/>
<gene>
    <name evidence="3" type="ORF">ACO22_06575</name>
</gene>
<accession>A0A1D2J747</accession>
<dbReference type="GO" id="GO:0035861">
    <property type="term" value="C:site of double-strand break"/>
    <property type="evidence" value="ECO:0007669"/>
    <property type="project" value="TreeGrafter"/>
</dbReference>
<dbReference type="VEuPathDB" id="FungiDB:PABG_00268"/>
<name>A0A1D2J747_PARBR</name>
<proteinExistence type="predicted"/>
<evidence type="ECO:0000259" key="2">
    <source>
        <dbReference type="Pfam" id="PF10382"/>
    </source>
</evidence>
<dbReference type="VEuPathDB" id="FungiDB:PABG_11480"/>
<feature type="domain" description="5'-3' DNA helicase ZGRF1-like N-terminal" evidence="2">
    <location>
        <begin position="227"/>
        <end position="307"/>
    </location>
</feature>
<dbReference type="PANTHER" id="PTHR28535:SF1">
    <property type="entry name" value="PROTEIN ZGRF1"/>
    <property type="match status" value="1"/>
</dbReference>
<dbReference type="GO" id="GO:0006302">
    <property type="term" value="P:double-strand break repair"/>
    <property type="evidence" value="ECO:0007669"/>
    <property type="project" value="TreeGrafter"/>
</dbReference>
<dbReference type="InterPro" id="IPR018838">
    <property type="entry name" value="ZGRF1-like_N"/>
</dbReference>
<protein>
    <recommendedName>
        <fullName evidence="2">5'-3' DNA helicase ZGRF1-like N-terminal domain-containing protein</fullName>
    </recommendedName>
</protein>
<feature type="compositionally biased region" description="Polar residues" evidence="1">
    <location>
        <begin position="650"/>
        <end position="660"/>
    </location>
</feature>
<feature type="region of interest" description="Disordered" evidence="1">
    <location>
        <begin position="486"/>
        <end position="511"/>
    </location>
</feature>
<evidence type="ECO:0000256" key="1">
    <source>
        <dbReference type="SAM" id="MobiDB-lite"/>
    </source>
</evidence>
<sequence length="681" mass="75151">MENQMWLEINHIDKKEFPSLYSAGQMQALIESNIKSSFRAAELVLYDFEQVLSQLNIMMHTFTPSGTFYSFQASWVIAIPHNIHQLEQQAEKVKEYIKHLESASNYRAGRATPVGDYLSSSYLTNEAKWVAYCYTGRARGSLYGADSEGARVPVRVLNQHHLSLRLTPSKRQMLMLTAENYTELYPGTQPHHNLGDVTLWPASKMKSSAAFHLSSDPSATTQNSAPVSRFRCLFSHDLRRKAKRWQDGFLRFHSFNKRVMVYDTQGIFVGDLHWCDGEELNDGDELELERGVLVQVCECVERTQTDLTELLSKRKHVSTSSAARGAGGSNGNTSPNSSGRLKSLNEVLGIQRTPIGRVALPARSPYEERHQIIRLNDGAAATAERAPKRQRQDARERGNDADRSSWQNPPRDSSSYACFQPARDLACDKSAASKSSSKSTAGTTKGGERGEKTKSQTVIDLTNSSGSFNTLRIAIEKPRRKLLYKDLLPPQAVQHSTERQDSEKSRGDKQSLLVLEDSAAETAEAENIPSPVHTVKPAAFLSTAEANNTLHFVPSSSTLHALLEADPPPSSQNTKSINRFLNPSVQKPPVASTTSNQRGSSPNPAPPAPQSAQCTIVSPTTSPTTETPPPRPPDNRPLSTHRPLVRNHSDITPSPATAKNTSEPTPPFTTTSTTAGNMLRW</sequence>
<dbReference type="Proteomes" id="UP000242814">
    <property type="component" value="Unassembled WGS sequence"/>
</dbReference>
<organism evidence="3 4">
    <name type="scientific">Paracoccidioides brasiliensis</name>
    <dbReference type="NCBI Taxonomy" id="121759"/>
    <lineage>
        <taxon>Eukaryota</taxon>
        <taxon>Fungi</taxon>
        <taxon>Dikarya</taxon>
        <taxon>Ascomycota</taxon>
        <taxon>Pezizomycotina</taxon>
        <taxon>Eurotiomycetes</taxon>
        <taxon>Eurotiomycetidae</taxon>
        <taxon>Onygenales</taxon>
        <taxon>Ajellomycetaceae</taxon>
        <taxon>Paracoccidioides</taxon>
    </lineage>
</organism>
<comment type="caution">
    <text evidence="3">The sequence shown here is derived from an EMBL/GenBank/DDBJ whole genome shotgun (WGS) entry which is preliminary data.</text>
</comment>
<dbReference type="EMBL" id="LZYO01000364">
    <property type="protein sequence ID" value="ODH14491.1"/>
    <property type="molecule type" value="Genomic_DNA"/>
</dbReference>
<dbReference type="GO" id="GO:0005634">
    <property type="term" value="C:nucleus"/>
    <property type="evidence" value="ECO:0007669"/>
    <property type="project" value="TreeGrafter"/>
</dbReference>
<feature type="region of interest" description="Disordered" evidence="1">
    <location>
        <begin position="375"/>
        <end position="461"/>
    </location>
</feature>
<feature type="compositionally biased region" description="Low complexity" evidence="1">
    <location>
        <begin position="610"/>
        <end position="625"/>
    </location>
</feature>
<dbReference type="InterPro" id="IPR052800">
    <property type="entry name" value="DNA_Repair_Helicase_ZGRF1"/>
</dbReference>
<feature type="compositionally biased region" description="Basic and acidic residues" evidence="1">
    <location>
        <begin position="496"/>
        <end position="509"/>
    </location>
</feature>
<feature type="region of interest" description="Disordered" evidence="1">
    <location>
        <begin position="582"/>
        <end position="681"/>
    </location>
</feature>
<feature type="region of interest" description="Disordered" evidence="1">
    <location>
        <begin position="311"/>
        <end position="341"/>
    </location>
</feature>
<feature type="compositionally biased region" description="Low complexity" evidence="1">
    <location>
        <begin position="429"/>
        <end position="443"/>
    </location>
</feature>
<evidence type="ECO:0000313" key="3">
    <source>
        <dbReference type="EMBL" id="ODH14491.1"/>
    </source>
</evidence>
<feature type="compositionally biased region" description="Basic and acidic residues" evidence="1">
    <location>
        <begin position="385"/>
        <end position="403"/>
    </location>
</feature>
<dbReference type="AlphaFoldDB" id="A0A1D2J747"/>
<feature type="compositionally biased region" description="Polar residues" evidence="1">
    <location>
        <begin position="582"/>
        <end position="599"/>
    </location>
</feature>